<dbReference type="InterPro" id="IPR013830">
    <property type="entry name" value="SGNH_hydro"/>
</dbReference>
<proteinExistence type="predicted"/>
<accession>A0A7Y7E7M4</accession>
<dbReference type="RefSeq" id="WP_171080750.1">
    <property type="nucleotide sequence ID" value="NZ_BNBU01000005.1"/>
</dbReference>
<dbReference type="InterPro" id="IPR036514">
    <property type="entry name" value="SGNH_hydro_sf"/>
</dbReference>
<dbReference type="Pfam" id="PF13472">
    <property type="entry name" value="Lipase_GDSL_2"/>
    <property type="match status" value="1"/>
</dbReference>
<dbReference type="InterPro" id="IPR053140">
    <property type="entry name" value="GDSL_Rv0518-like"/>
</dbReference>
<keyword evidence="1 2" id="KW-0732">Signal</keyword>
<dbReference type="Gene3D" id="2.130.10.130">
    <property type="entry name" value="Integrin alpha, N-terminal"/>
    <property type="match status" value="1"/>
</dbReference>
<dbReference type="Proteomes" id="UP000587462">
    <property type="component" value="Unassembled WGS sequence"/>
</dbReference>
<dbReference type="InterPro" id="IPR013517">
    <property type="entry name" value="FG-GAP"/>
</dbReference>
<feature type="signal peptide" evidence="2">
    <location>
        <begin position="1"/>
        <end position="29"/>
    </location>
</feature>
<protein>
    <submittedName>
        <fullName evidence="4">VCBS repeat-containing protein</fullName>
    </submittedName>
</protein>
<dbReference type="Gene3D" id="3.40.50.1110">
    <property type="entry name" value="SGNH hydrolase"/>
    <property type="match status" value="1"/>
</dbReference>
<dbReference type="EMBL" id="JABBXF010000025">
    <property type="protein sequence ID" value="NVK78539.1"/>
    <property type="molecule type" value="Genomic_DNA"/>
</dbReference>
<sequence length="658" mass="69608">MRRLLRLATVMALACAASATAPLGHPAHAADGAAQWTRTWGTAMAAASAAETGITGRQTLRMVVHTSVGGSTARIQLVNTFSKEPVTIGHATLARRASGGTARAVPLTLTFGGARRTVIGPGESVFSDPAAFPVDAGEDLLVSIHLPDPVRSVPFHEYALTTSYISADGDSADRTEETDGGGFPARFEHWAFLGGLDVTGSGSGGTVVAIGDSQTDGGHSTPDTDRRWPDAYARNLRALGRPMGVVNAGISANRLLSDHDSRPGIASVYGPSALKRFDRDVLSQPNVKSVVLYEGINDIVLDNAKSPELIAGIRQLAARSHSAGIGFTAATIPPFKGSAYFTAEREAVRQEVNAYIRSTHDVDARLDFDRATRDPLDNQRLFGAYPDPADHLHFNDNGCQALADAATGSPAPAPFTPNFSQTAAADFTGDGVADLVARNSRGELYLWKGSGDGTFEKPVFLTGDWNYTQTVAGDFTGDGKADLIARDADAKLYLWAGRGDGTFDRPRLLTDGWDFTQTAAADFTGDGIADLVARDAKGDLYLWTGERGGTFSRPKKLTGDWNYTQTVAGDFTGDGRADLIARGGDGTLYLWTGNGDGTFGRPKVLTGDWNYSETAAGAFYGGGTAHLVARSDASGVLYEWVNRGDADFSRGLRLTGGW</sequence>
<dbReference type="Pfam" id="PF13517">
    <property type="entry name" value="FG-GAP_3"/>
    <property type="match status" value="2"/>
</dbReference>
<reference evidence="4 5" key="1">
    <citation type="submission" date="2020-04" db="EMBL/GenBank/DDBJ databases">
        <title>Draft Genome Sequence of Streptomyces morookaense DSM 40503, an 8-azaguanine-producing strain.</title>
        <authorList>
            <person name="Qi J."/>
            <person name="Gao J.-M."/>
        </authorList>
    </citation>
    <scope>NUCLEOTIDE SEQUENCE [LARGE SCALE GENOMIC DNA]</scope>
    <source>
        <strain evidence="4 5">DSM 40503</strain>
    </source>
</reference>
<evidence type="ECO:0000256" key="2">
    <source>
        <dbReference type="SAM" id="SignalP"/>
    </source>
</evidence>
<dbReference type="SUPFAM" id="SSF69318">
    <property type="entry name" value="Integrin alpha N-terminal domain"/>
    <property type="match status" value="1"/>
</dbReference>
<feature type="domain" description="SGNH hydrolase-type esterase" evidence="3">
    <location>
        <begin position="209"/>
        <end position="400"/>
    </location>
</feature>
<evidence type="ECO:0000313" key="5">
    <source>
        <dbReference type="Proteomes" id="UP000587462"/>
    </source>
</evidence>
<evidence type="ECO:0000256" key="1">
    <source>
        <dbReference type="ARBA" id="ARBA00022729"/>
    </source>
</evidence>
<dbReference type="PANTHER" id="PTHR43784">
    <property type="entry name" value="GDSL-LIKE LIPASE/ACYLHYDROLASE, PUTATIVE (AFU_ORTHOLOGUE AFUA_2G00820)-RELATED"/>
    <property type="match status" value="1"/>
</dbReference>
<comment type="caution">
    <text evidence="4">The sequence shown here is derived from an EMBL/GenBank/DDBJ whole genome shotgun (WGS) entry which is preliminary data.</text>
</comment>
<organism evidence="4 5">
    <name type="scientific">Streptomyces morookaense</name>
    <name type="common">Streptoverticillium morookaense</name>
    <dbReference type="NCBI Taxonomy" id="1970"/>
    <lineage>
        <taxon>Bacteria</taxon>
        <taxon>Bacillati</taxon>
        <taxon>Actinomycetota</taxon>
        <taxon>Actinomycetes</taxon>
        <taxon>Kitasatosporales</taxon>
        <taxon>Streptomycetaceae</taxon>
        <taxon>Streptomyces</taxon>
    </lineage>
</organism>
<evidence type="ECO:0000259" key="3">
    <source>
        <dbReference type="Pfam" id="PF13472"/>
    </source>
</evidence>
<dbReference type="Gene3D" id="2.40.128.340">
    <property type="match status" value="1"/>
</dbReference>
<dbReference type="PANTHER" id="PTHR43784:SF2">
    <property type="entry name" value="GDSL-LIKE LIPASE_ACYLHYDROLASE, PUTATIVE (AFU_ORTHOLOGUE AFUA_2G00820)-RELATED"/>
    <property type="match status" value="1"/>
</dbReference>
<gene>
    <name evidence="4" type="ORF">HG542_12765</name>
</gene>
<dbReference type="SUPFAM" id="SSF52266">
    <property type="entry name" value="SGNH hydrolase"/>
    <property type="match status" value="1"/>
</dbReference>
<keyword evidence="5" id="KW-1185">Reference proteome</keyword>
<evidence type="ECO:0000313" key="4">
    <source>
        <dbReference type="EMBL" id="NVK78539.1"/>
    </source>
</evidence>
<dbReference type="AlphaFoldDB" id="A0A7Y7E7M4"/>
<dbReference type="InterPro" id="IPR028994">
    <property type="entry name" value="Integrin_alpha_N"/>
</dbReference>
<feature type="chain" id="PRO_5031034130" evidence="2">
    <location>
        <begin position="30"/>
        <end position="658"/>
    </location>
</feature>
<name>A0A7Y7E7M4_STRMO</name>